<dbReference type="AlphaFoldDB" id="A0A3D9V671"/>
<keyword evidence="5" id="KW-1185">Reference proteome</keyword>
<dbReference type="Pfam" id="PF00596">
    <property type="entry name" value="Aldolase_II"/>
    <property type="match status" value="1"/>
</dbReference>
<dbReference type="PANTHER" id="PTHR22789:SF0">
    <property type="entry name" value="3-OXO-TETRONATE 4-PHOSPHATE DECARBOXYLASE-RELATED"/>
    <property type="match status" value="1"/>
</dbReference>
<reference evidence="4 5" key="1">
    <citation type="submission" date="2018-08" db="EMBL/GenBank/DDBJ databases">
        <title>Sequencing the genomes of 1000 actinobacteria strains.</title>
        <authorList>
            <person name="Klenk H.-P."/>
        </authorList>
    </citation>
    <scope>NUCLEOTIDE SEQUENCE [LARGE SCALE GENOMIC DNA]</scope>
    <source>
        <strain evidence="4 5">DSM 22891</strain>
    </source>
</reference>
<organism evidence="4 5">
    <name type="scientific">Thermasporomyces composti</name>
    <dbReference type="NCBI Taxonomy" id="696763"/>
    <lineage>
        <taxon>Bacteria</taxon>
        <taxon>Bacillati</taxon>
        <taxon>Actinomycetota</taxon>
        <taxon>Actinomycetes</taxon>
        <taxon>Propionibacteriales</taxon>
        <taxon>Nocardioidaceae</taxon>
        <taxon>Thermasporomyces</taxon>
    </lineage>
</organism>
<evidence type="ECO:0000259" key="3">
    <source>
        <dbReference type="SMART" id="SM01007"/>
    </source>
</evidence>
<dbReference type="PANTHER" id="PTHR22789">
    <property type="entry name" value="FUCULOSE PHOSPHATE ALDOLASE"/>
    <property type="match status" value="1"/>
</dbReference>
<dbReference type="Gene3D" id="3.40.225.10">
    <property type="entry name" value="Class II aldolase/adducin N-terminal domain"/>
    <property type="match status" value="1"/>
</dbReference>
<comment type="caution">
    <text evidence="4">The sequence shown here is derived from an EMBL/GenBank/DDBJ whole genome shotgun (WGS) entry which is preliminary data.</text>
</comment>
<sequence length="216" mass="23309">MLIEEARVEVVEYARRLVPDRLVVGTAGNISVRAGDLLAVTPSGLDYDKLTPELVCVCDLAGKQVDGPLKPTSEMPMHLAVYHHTEHTAVVHTHSTAATVVSTLVDELPPVHYVMAFFGGPVRVSPYATFGTQQLAENMLKALEGRTGCILGNHGTVTVADSLAKAYTLSQTLEWLCEVWLRAKSVGEPRLLPPEEIANVAARVVGYGQQPPEETS</sequence>
<dbReference type="GO" id="GO:0005829">
    <property type="term" value="C:cytosol"/>
    <property type="evidence" value="ECO:0007669"/>
    <property type="project" value="TreeGrafter"/>
</dbReference>
<dbReference type="SUPFAM" id="SSF53639">
    <property type="entry name" value="AraD/HMP-PK domain-like"/>
    <property type="match status" value="1"/>
</dbReference>
<evidence type="ECO:0000256" key="1">
    <source>
        <dbReference type="ARBA" id="ARBA00022723"/>
    </source>
</evidence>
<dbReference type="GO" id="GO:0046872">
    <property type="term" value="F:metal ion binding"/>
    <property type="evidence" value="ECO:0007669"/>
    <property type="project" value="UniProtKB-KW"/>
</dbReference>
<dbReference type="Proteomes" id="UP000256485">
    <property type="component" value="Unassembled WGS sequence"/>
</dbReference>
<dbReference type="SMART" id="SM01007">
    <property type="entry name" value="Aldolase_II"/>
    <property type="match status" value="1"/>
</dbReference>
<dbReference type="GO" id="GO:0019323">
    <property type="term" value="P:pentose catabolic process"/>
    <property type="evidence" value="ECO:0007669"/>
    <property type="project" value="TreeGrafter"/>
</dbReference>
<evidence type="ECO:0000313" key="5">
    <source>
        <dbReference type="Proteomes" id="UP000256485"/>
    </source>
</evidence>
<dbReference type="OrthoDB" id="9786287at2"/>
<dbReference type="InterPro" id="IPR050197">
    <property type="entry name" value="Aldolase_class_II_sugar_metab"/>
</dbReference>
<keyword evidence="1" id="KW-0479">Metal-binding</keyword>
<evidence type="ECO:0000256" key="2">
    <source>
        <dbReference type="ARBA" id="ARBA00023239"/>
    </source>
</evidence>
<dbReference type="EMBL" id="QTUC01000001">
    <property type="protein sequence ID" value="REF36979.1"/>
    <property type="molecule type" value="Genomic_DNA"/>
</dbReference>
<dbReference type="InterPro" id="IPR036409">
    <property type="entry name" value="Aldolase_II/adducin_N_sf"/>
</dbReference>
<gene>
    <name evidence="4" type="ORF">DFJ64_2415</name>
</gene>
<evidence type="ECO:0000313" key="4">
    <source>
        <dbReference type="EMBL" id="REF36979.1"/>
    </source>
</evidence>
<proteinExistence type="predicted"/>
<keyword evidence="2" id="KW-0456">Lyase</keyword>
<protein>
    <submittedName>
        <fullName evidence="4">L-fuculose 1-phosphate aldolase</fullName>
    </submittedName>
</protein>
<dbReference type="InterPro" id="IPR001303">
    <property type="entry name" value="Aldolase_II/adducin_N"/>
</dbReference>
<name>A0A3D9V671_THECX</name>
<dbReference type="RefSeq" id="WP_115850522.1">
    <property type="nucleotide sequence ID" value="NZ_QTUC01000001.1"/>
</dbReference>
<accession>A0A3D9V671</accession>
<dbReference type="GO" id="GO:0016832">
    <property type="term" value="F:aldehyde-lyase activity"/>
    <property type="evidence" value="ECO:0007669"/>
    <property type="project" value="TreeGrafter"/>
</dbReference>
<feature type="domain" description="Class II aldolase/adducin N-terminal" evidence="3">
    <location>
        <begin position="8"/>
        <end position="181"/>
    </location>
</feature>